<keyword evidence="2" id="KW-1185">Reference proteome</keyword>
<sequence>MEHHSCKKLVGVVCDFVNNRGTQDKEKLYLRNPTHK</sequence>
<evidence type="ECO:0000313" key="2">
    <source>
        <dbReference type="Proteomes" id="UP000289738"/>
    </source>
</evidence>
<organism evidence="1 2">
    <name type="scientific">Arachis hypogaea</name>
    <name type="common">Peanut</name>
    <dbReference type="NCBI Taxonomy" id="3818"/>
    <lineage>
        <taxon>Eukaryota</taxon>
        <taxon>Viridiplantae</taxon>
        <taxon>Streptophyta</taxon>
        <taxon>Embryophyta</taxon>
        <taxon>Tracheophyta</taxon>
        <taxon>Spermatophyta</taxon>
        <taxon>Magnoliopsida</taxon>
        <taxon>eudicotyledons</taxon>
        <taxon>Gunneridae</taxon>
        <taxon>Pentapetalae</taxon>
        <taxon>rosids</taxon>
        <taxon>fabids</taxon>
        <taxon>Fabales</taxon>
        <taxon>Fabaceae</taxon>
        <taxon>Papilionoideae</taxon>
        <taxon>50 kb inversion clade</taxon>
        <taxon>dalbergioids sensu lato</taxon>
        <taxon>Dalbergieae</taxon>
        <taxon>Pterocarpus clade</taxon>
        <taxon>Arachis</taxon>
    </lineage>
</organism>
<evidence type="ECO:0000313" key="1">
    <source>
        <dbReference type="EMBL" id="RYQ82698.1"/>
    </source>
</evidence>
<dbReference type="EMBL" id="SDMP01000020">
    <property type="protein sequence ID" value="RYQ82698.1"/>
    <property type="molecule type" value="Genomic_DNA"/>
</dbReference>
<comment type="caution">
    <text evidence="1">The sequence shown here is derived from an EMBL/GenBank/DDBJ whole genome shotgun (WGS) entry which is preliminary data.</text>
</comment>
<name>A0A444WZ12_ARAHY</name>
<gene>
    <name evidence="1" type="ORF">Ahy_B10g101271</name>
</gene>
<accession>A0A444WZ12</accession>
<dbReference type="Proteomes" id="UP000289738">
    <property type="component" value="Chromosome B10"/>
</dbReference>
<reference evidence="1 2" key="1">
    <citation type="submission" date="2019-01" db="EMBL/GenBank/DDBJ databases">
        <title>Sequencing of cultivated peanut Arachis hypogaea provides insights into genome evolution and oil improvement.</title>
        <authorList>
            <person name="Chen X."/>
        </authorList>
    </citation>
    <scope>NUCLEOTIDE SEQUENCE [LARGE SCALE GENOMIC DNA]</scope>
    <source>
        <strain evidence="2">cv. Fuhuasheng</strain>
        <tissue evidence="1">Leaves</tissue>
    </source>
</reference>
<dbReference type="AlphaFoldDB" id="A0A444WZ12"/>
<proteinExistence type="predicted"/>
<protein>
    <submittedName>
        <fullName evidence="1">Uncharacterized protein</fullName>
    </submittedName>
</protein>